<dbReference type="GO" id="GO:0016020">
    <property type="term" value="C:membrane"/>
    <property type="evidence" value="ECO:0007669"/>
    <property type="project" value="UniProtKB-SubCell"/>
</dbReference>
<evidence type="ECO:0000259" key="13">
    <source>
        <dbReference type="PROSITE" id="PS50836"/>
    </source>
</evidence>
<keyword evidence="6" id="KW-0249">Electron transport</keyword>
<keyword evidence="5 11" id="KW-0812">Transmembrane</keyword>
<evidence type="ECO:0000256" key="6">
    <source>
        <dbReference type="ARBA" id="ARBA00022982"/>
    </source>
</evidence>
<evidence type="ECO:0000259" key="15">
    <source>
        <dbReference type="PROSITE" id="PS51019"/>
    </source>
</evidence>
<reference evidence="16" key="1">
    <citation type="submission" date="2021-04" db="EMBL/GenBank/DDBJ databases">
        <authorList>
            <consortium name="Wellcome Sanger Institute Data Sharing"/>
        </authorList>
    </citation>
    <scope>NUCLEOTIDE SEQUENCE [LARGE SCALE GENOMIC DNA]</scope>
</reference>
<feature type="transmembrane region" description="Helical" evidence="11">
    <location>
        <begin position="557"/>
        <end position="583"/>
    </location>
</feature>
<dbReference type="SMART" id="SM00664">
    <property type="entry name" value="DoH"/>
    <property type="match status" value="1"/>
</dbReference>
<evidence type="ECO:0000256" key="1">
    <source>
        <dbReference type="ARBA" id="ARBA00001970"/>
    </source>
</evidence>
<feature type="domain" description="Cytochrome b561" evidence="14">
    <location>
        <begin position="341"/>
        <end position="542"/>
    </location>
</feature>
<dbReference type="FunFam" id="2.60.40.4060:FF:000003">
    <property type="entry name" value="Ferric chelate reductase 1"/>
    <property type="match status" value="1"/>
</dbReference>
<dbReference type="PROSITE" id="PS51019">
    <property type="entry name" value="REELIN"/>
    <property type="match status" value="1"/>
</dbReference>
<comment type="cofactor">
    <cofactor evidence="1">
        <name>heme b</name>
        <dbReference type="ChEBI" id="CHEBI:60344"/>
    </cofactor>
</comment>
<name>A0A3Q1J4I0_ANATE</name>
<dbReference type="InterPro" id="IPR005018">
    <property type="entry name" value="DOMON_domain"/>
</dbReference>
<dbReference type="GeneTree" id="ENSGT00940000164178"/>
<evidence type="ECO:0000256" key="11">
    <source>
        <dbReference type="SAM" id="Phobius"/>
    </source>
</evidence>
<dbReference type="CDD" id="cd09628">
    <property type="entry name" value="DOMON_SDR_2_like"/>
    <property type="match status" value="1"/>
</dbReference>
<keyword evidence="4" id="KW-0813">Transport</keyword>
<reference evidence="16" key="3">
    <citation type="submission" date="2025-09" db="UniProtKB">
        <authorList>
            <consortium name="Ensembl"/>
        </authorList>
    </citation>
    <scope>IDENTIFICATION</scope>
</reference>
<keyword evidence="8" id="KW-0408">Iron</keyword>
<proteinExistence type="inferred from homology"/>
<feature type="transmembrane region" description="Helical" evidence="11">
    <location>
        <begin position="379"/>
        <end position="400"/>
    </location>
</feature>
<reference evidence="16" key="2">
    <citation type="submission" date="2025-08" db="UniProtKB">
        <authorList>
            <consortium name="Ensembl"/>
        </authorList>
    </citation>
    <scope>IDENTIFICATION</scope>
</reference>
<evidence type="ECO:0000256" key="5">
    <source>
        <dbReference type="ARBA" id="ARBA00022692"/>
    </source>
</evidence>
<evidence type="ECO:0000313" key="16">
    <source>
        <dbReference type="Ensembl" id="ENSATEP00000025123.2"/>
    </source>
</evidence>
<dbReference type="Proteomes" id="UP000265040">
    <property type="component" value="Chromosome 2"/>
</dbReference>
<dbReference type="Gene3D" id="2.60.40.4060">
    <property type="entry name" value="Reeler domain"/>
    <property type="match status" value="1"/>
</dbReference>
<keyword evidence="12" id="KW-0732">Signal</keyword>
<feature type="domain" description="Reelin" evidence="15">
    <location>
        <begin position="19"/>
        <end position="186"/>
    </location>
</feature>
<evidence type="ECO:0000313" key="17">
    <source>
        <dbReference type="Proteomes" id="UP000265040"/>
    </source>
</evidence>
<dbReference type="PANTHER" id="PTHR45828:SF44">
    <property type="entry name" value="FERRIC-CHELATE REDUCTASE 1-RELATED"/>
    <property type="match status" value="1"/>
</dbReference>
<dbReference type="Ensembl" id="ENSATET00000025527.3">
    <property type="protein sequence ID" value="ENSATEP00000025123.2"/>
    <property type="gene ID" value="ENSATEG00000017407.3"/>
</dbReference>
<dbReference type="InterPro" id="IPR051237">
    <property type="entry name" value="Ferric-chelate_Red/DefProt"/>
</dbReference>
<evidence type="ECO:0000256" key="12">
    <source>
        <dbReference type="SAM" id="SignalP"/>
    </source>
</evidence>
<evidence type="ECO:0000256" key="9">
    <source>
        <dbReference type="ARBA" id="ARBA00023136"/>
    </source>
</evidence>
<protein>
    <submittedName>
        <fullName evidence="16">Uncharacterized protein</fullName>
    </submittedName>
</protein>
<dbReference type="SMART" id="SM00665">
    <property type="entry name" value="B561"/>
    <property type="match status" value="1"/>
</dbReference>
<feature type="transmembrane region" description="Helical" evidence="11">
    <location>
        <begin position="447"/>
        <end position="469"/>
    </location>
</feature>
<comment type="subcellular location">
    <subcellularLocation>
        <location evidence="2">Membrane</location>
        <topology evidence="2">Multi-pass membrane protein</topology>
    </subcellularLocation>
</comment>
<dbReference type="STRING" id="64144.ENSATEP00000025123"/>
<dbReference type="Gene3D" id="1.20.120.1770">
    <property type="match status" value="1"/>
</dbReference>
<dbReference type="AlphaFoldDB" id="A0A3Q1J4I0"/>
<evidence type="ECO:0000256" key="10">
    <source>
        <dbReference type="ARBA" id="ARBA00023180"/>
    </source>
</evidence>
<evidence type="ECO:0000256" key="8">
    <source>
        <dbReference type="ARBA" id="ARBA00023004"/>
    </source>
</evidence>
<dbReference type="PANTHER" id="PTHR45828">
    <property type="entry name" value="CYTOCHROME B561/FERRIC REDUCTASE TRANSMEMBRANE"/>
    <property type="match status" value="1"/>
</dbReference>
<keyword evidence="17" id="KW-1185">Reference proteome</keyword>
<organism evidence="16 17">
    <name type="scientific">Anabas testudineus</name>
    <name type="common">Climbing perch</name>
    <name type="synonym">Anthias testudineus</name>
    <dbReference type="NCBI Taxonomy" id="64144"/>
    <lineage>
        <taxon>Eukaryota</taxon>
        <taxon>Metazoa</taxon>
        <taxon>Chordata</taxon>
        <taxon>Craniata</taxon>
        <taxon>Vertebrata</taxon>
        <taxon>Euteleostomi</taxon>
        <taxon>Actinopterygii</taxon>
        <taxon>Neopterygii</taxon>
        <taxon>Teleostei</taxon>
        <taxon>Neoteleostei</taxon>
        <taxon>Acanthomorphata</taxon>
        <taxon>Anabantaria</taxon>
        <taxon>Anabantiformes</taxon>
        <taxon>Anabantoidei</taxon>
        <taxon>Anabantidae</taxon>
        <taxon>Anabas</taxon>
    </lineage>
</organism>
<dbReference type="InterPro" id="IPR042307">
    <property type="entry name" value="Reeler_sf"/>
</dbReference>
<dbReference type="PROSITE" id="PS50836">
    <property type="entry name" value="DOMON"/>
    <property type="match status" value="1"/>
</dbReference>
<dbReference type="InterPro" id="IPR006593">
    <property type="entry name" value="Cyt_b561/ferric_Rdtase_TM"/>
</dbReference>
<keyword evidence="9 11" id="KW-0472">Membrane</keyword>
<feature type="domain" description="DOMON" evidence="13">
    <location>
        <begin position="221"/>
        <end position="337"/>
    </location>
</feature>
<dbReference type="PROSITE" id="PS50939">
    <property type="entry name" value="CYTOCHROME_B561"/>
    <property type="match status" value="1"/>
</dbReference>
<keyword evidence="10" id="KW-0325">Glycoprotein</keyword>
<dbReference type="CDD" id="cd08760">
    <property type="entry name" value="Cyt_b561_FRRS1_like"/>
    <property type="match status" value="1"/>
</dbReference>
<sequence>MSRGETHNFITMDRVVFLLLCFTPVVWCYPSGLVTDSCDNMTPNHGASAQTGSAPYTVTVGQTSFNIGDQVTVQLQGTSSFRGFLLKATAVGSQNAVGSFSGPITGAQLLTCSQKSNSAVSHTSASPKTSIQATWTADASASGTPIQFSATFVQSTRTFWVAVKSPVLTFTGESAGSSTSPAITTSTTSVNASMSISNAQCGDTKTCFSQPFNCDPSASSDCYFMSAMMLSTSNGAIHYEMTGPSNGYIAFGFSDDQIMGNDDIYICGMDSRGLPTLQHAYSTGKTTPKTISLGDVSNLTATMQNNVISCSFITTNAISTQRSISSNQNYYILFAYGPSSNGQITPHTGTFTSSDKIDFSKVQLLATKSETPAIVKAHGALMLISWMTTGSLGMIVARYLKGMARGHKMFGKDHWFVVHVPVMCVTVAATIIAFIIIFVYGQGWAGGAHPVLGCLIMILSFIQPIIAFLRCGPQHPTRYVFNWTHSLNALVIKILAVAAIFTGLELIDGSDSQWMVKTMSGFTAWECLFYVFMEAHFRWKIHTTDTIESKTTNTDNLLVVVYFLGNIAFLVALLIGIGTATVVP</sequence>
<evidence type="ECO:0000256" key="2">
    <source>
        <dbReference type="ARBA" id="ARBA00004141"/>
    </source>
</evidence>
<feature type="transmembrane region" description="Helical" evidence="11">
    <location>
        <begin position="519"/>
        <end position="537"/>
    </location>
</feature>
<feature type="signal peptide" evidence="12">
    <location>
        <begin position="1"/>
        <end position="28"/>
    </location>
</feature>
<accession>A0A3Q1J4I0</accession>
<keyword evidence="7 11" id="KW-1133">Transmembrane helix</keyword>
<evidence type="ECO:0000259" key="14">
    <source>
        <dbReference type="PROSITE" id="PS50939"/>
    </source>
</evidence>
<feature type="transmembrane region" description="Helical" evidence="11">
    <location>
        <begin position="420"/>
        <end position="441"/>
    </location>
</feature>
<evidence type="ECO:0000256" key="7">
    <source>
        <dbReference type="ARBA" id="ARBA00022989"/>
    </source>
</evidence>
<comment type="similarity">
    <text evidence="3">Belongs to the FRRS1 family.</text>
</comment>
<dbReference type="Pfam" id="PF03351">
    <property type="entry name" value="DOMON"/>
    <property type="match status" value="1"/>
</dbReference>
<feature type="chain" id="PRO_5043523310" evidence="12">
    <location>
        <begin position="29"/>
        <end position="584"/>
    </location>
</feature>
<dbReference type="CDD" id="cd08544">
    <property type="entry name" value="Reeler"/>
    <property type="match status" value="1"/>
</dbReference>
<feature type="transmembrane region" description="Helical" evidence="11">
    <location>
        <begin position="490"/>
        <end position="507"/>
    </location>
</feature>
<evidence type="ECO:0000256" key="3">
    <source>
        <dbReference type="ARBA" id="ARBA00009195"/>
    </source>
</evidence>
<dbReference type="InterPro" id="IPR002861">
    <property type="entry name" value="Reeler_dom"/>
</dbReference>
<evidence type="ECO:0000256" key="4">
    <source>
        <dbReference type="ARBA" id="ARBA00022448"/>
    </source>
</evidence>
<dbReference type="Pfam" id="PF02014">
    <property type="entry name" value="Reeler"/>
    <property type="match status" value="1"/>
</dbReference>